<evidence type="ECO:0000256" key="2">
    <source>
        <dbReference type="SAM" id="Phobius"/>
    </source>
</evidence>
<proteinExistence type="predicted"/>
<comment type="caution">
    <text evidence="3">The sequence shown here is derived from an EMBL/GenBank/DDBJ whole genome shotgun (WGS) entry which is preliminary data.</text>
</comment>
<sequence length="55" mass="5951">MSTAAVILLVLSIVVVWGGLLAAILRLRARPERTDLPSGGEDDHREDVAPVERDT</sequence>
<dbReference type="Proteomes" id="UP000440668">
    <property type="component" value="Unassembled WGS sequence"/>
</dbReference>
<dbReference type="NCBIfam" id="NF033493">
    <property type="entry name" value="MetS_like_NSS"/>
    <property type="match status" value="1"/>
</dbReference>
<evidence type="ECO:0000313" key="3">
    <source>
        <dbReference type="EMBL" id="MTG88881.1"/>
    </source>
</evidence>
<accession>A0A6N7ZHI3</accession>
<keyword evidence="2" id="KW-1133">Transmembrane helix</keyword>
<keyword evidence="2" id="KW-0812">Transmembrane</keyword>
<dbReference type="AlphaFoldDB" id="A0A6N7ZHI3"/>
<evidence type="ECO:0000256" key="1">
    <source>
        <dbReference type="SAM" id="MobiDB-lite"/>
    </source>
</evidence>
<feature type="region of interest" description="Disordered" evidence="1">
    <location>
        <begin position="33"/>
        <end position="55"/>
    </location>
</feature>
<dbReference type="EMBL" id="WMKA01000013">
    <property type="protein sequence ID" value="MTG88881.1"/>
    <property type="molecule type" value="Genomic_DNA"/>
</dbReference>
<protein>
    <submittedName>
        <fullName evidence="3">Methionine/alanine import family NSS transporter small subunit</fullName>
    </submittedName>
</protein>
<dbReference type="InterPro" id="IPR031596">
    <property type="entry name" value="MaAIMP_sms"/>
</dbReference>
<dbReference type="RefSeq" id="WP_155098853.1">
    <property type="nucleotide sequence ID" value="NZ_WMKA01000013.1"/>
</dbReference>
<feature type="transmembrane region" description="Helical" evidence="2">
    <location>
        <begin position="6"/>
        <end position="25"/>
    </location>
</feature>
<name>A0A6N7ZHI3_9MICO</name>
<reference evidence="3 4" key="1">
    <citation type="submission" date="2019-11" db="EMBL/GenBank/DDBJ databases">
        <title>Cellulosimicrobium composti sp. nov. isolated from a compost.</title>
        <authorList>
            <person name="Yang Y."/>
        </authorList>
    </citation>
    <scope>NUCLEOTIDE SEQUENCE [LARGE SCALE GENOMIC DNA]</scope>
    <source>
        <strain evidence="3 4">BIT-GX5</strain>
    </source>
</reference>
<gene>
    <name evidence="3" type="ORF">GJV82_07975</name>
</gene>
<evidence type="ECO:0000313" key="4">
    <source>
        <dbReference type="Proteomes" id="UP000440668"/>
    </source>
</evidence>
<keyword evidence="2" id="KW-0472">Membrane</keyword>
<dbReference type="Pfam" id="PF16951">
    <property type="entry name" value="MaAIMP_sms"/>
    <property type="match status" value="1"/>
</dbReference>
<organism evidence="3 4">
    <name type="scientific">Cellulosimicrobium composti</name>
    <dbReference type="NCBI Taxonomy" id="2672572"/>
    <lineage>
        <taxon>Bacteria</taxon>
        <taxon>Bacillati</taxon>
        <taxon>Actinomycetota</taxon>
        <taxon>Actinomycetes</taxon>
        <taxon>Micrococcales</taxon>
        <taxon>Promicromonosporaceae</taxon>
        <taxon>Cellulosimicrobium</taxon>
    </lineage>
</organism>